<dbReference type="AlphaFoldDB" id="A0A4D6KQT7"/>
<protein>
    <submittedName>
        <fullName evidence="9">Carbohydrate ABC transporter permease</fullName>
    </submittedName>
</protein>
<dbReference type="Pfam" id="PF00528">
    <property type="entry name" value="BPD_transp_1"/>
    <property type="match status" value="1"/>
</dbReference>
<gene>
    <name evidence="9" type="ORF">E5139_16005</name>
</gene>
<evidence type="ECO:0000256" key="6">
    <source>
        <dbReference type="ARBA" id="ARBA00023136"/>
    </source>
</evidence>
<comment type="similarity">
    <text evidence="7">Belongs to the binding-protein-dependent transport system permease family.</text>
</comment>
<evidence type="ECO:0000256" key="7">
    <source>
        <dbReference type="RuleBase" id="RU363032"/>
    </source>
</evidence>
<feature type="transmembrane region" description="Helical" evidence="7">
    <location>
        <begin position="84"/>
        <end position="105"/>
    </location>
</feature>
<sequence length="283" mass="31398">MHEKLEKEALWQFGGYGFLVAVTMVMMFPIYWLVVASTLPQSAIFAGGAGELPRLIPGTNFLANAEALAARPEVDFYRSMLNSLVIAVVYTGLALLFCSMGGFALAKYDFKYKRALFMGILGTLLLPTNLLVIPLFLLVSNMGLSNSYWAVILPWAAYPLGIFFMKQAMQSIPDSLLEAARMDGASEFQLYYRVVLPSMKSSLAALAVILFLFQWNLFLWPLVVLREGKYTIPVAISKIMSNDMIAYDQLMVASAMAIVPMFVVFILLQRHFVNGILGGAVKE</sequence>
<keyword evidence="6 7" id="KW-0472">Membrane</keyword>
<dbReference type="GeneID" id="8409299"/>
<keyword evidence="3" id="KW-1003">Cell membrane</keyword>
<dbReference type="KEGG" id="halz:E5139_16005"/>
<dbReference type="InterPro" id="IPR035906">
    <property type="entry name" value="MetI-like_sf"/>
</dbReference>
<evidence type="ECO:0000256" key="3">
    <source>
        <dbReference type="ARBA" id="ARBA00022475"/>
    </source>
</evidence>
<feature type="domain" description="ABC transmembrane type-1" evidence="8">
    <location>
        <begin position="80"/>
        <end position="268"/>
    </location>
</feature>
<keyword evidence="9" id="KW-0614">Plasmid</keyword>
<dbReference type="CDD" id="cd06261">
    <property type="entry name" value="TM_PBP2"/>
    <property type="match status" value="1"/>
</dbReference>
<accession>A0A4D6KQT7</accession>
<evidence type="ECO:0000256" key="4">
    <source>
        <dbReference type="ARBA" id="ARBA00022692"/>
    </source>
</evidence>
<dbReference type="SUPFAM" id="SSF161098">
    <property type="entry name" value="MetI-like"/>
    <property type="match status" value="1"/>
</dbReference>
<feature type="transmembrane region" description="Helical" evidence="7">
    <location>
        <begin position="146"/>
        <end position="165"/>
    </location>
</feature>
<dbReference type="Gene3D" id="1.10.3720.10">
    <property type="entry name" value="MetI-like"/>
    <property type="match status" value="1"/>
</dbReference>
<keyword evidence="5 7" id="KW-1133">Transmembrane helix</keyword>
<dbReference type="InterPro" id="IPR000515">
    <property type="entry name" value="MetI-like"/>
</dbReference>
<feature type="transmembrane region" description="Helical" evidence="7">
    <location>
        <begin position="9"/>
        <end position="32"/>
    </location>
</feature>
<proteinExistence type="inferred from homology"/>
<dbReference type="GO" id="GO:0005886">
    <property type="term" value="C:plasma membrane"/>
    <property type="evidence" value="ECO:0007669"/>
    <property type="project" value="UniProtKB-SubCell"/>
</dbReference>
<comment type="subcellular location">
    <subcellularLocation>
        <location evidence="1 7">Cell membrane</location>
        <topology evidence="1 7">Multi-pass membrane protein</topology>
    </subcellularLocation>
</comment>
<dbReference type="PROSITE" id="PS50928">
    <property type="entry name" value="ABC_TM1"/>
    <property type="match status" value="1"/>
</dbReference>
<feature type="transmembrane region" description="Helical" evidence="7">
    <location>
        <begin position="244"/>
        <end position="268"/>
    </location>
</feature>
<feature type="transmembrane region" description="Helical" evidence="7">
    <location>
        <begin position="203"/>
        <end position="224"/>
    </location>
</feature>
<keyword evidence="4 7" id="KW-0812">Transmembrane</keyword>
<keyword evidence="2 7" id="KW-0813">Transport</keyword>
<dbReference type="RefSeq" id="WP_012807404.1">
    <property type="nucleotide sequence ID" value="NZ_CP039376.1"/>
</dbReference>
<evidence type="ECO:0000313" key="10">
    <source>
        <dbReference type="Proteomes" id="UP000297053"/>
    </source>
</evidence>
<name>A0A4D6KQT7_9EURY</name>
<reference evidence="9 10" key="2">
    <citation type="submission" date="2019-04" db="EMBL/GenBank/DDBJ databases">
        <authorList>
            <person name="Yang S."/>
            <person name="Wei W."/>
        </authorList>
    </citation>
    <scope>NUCLEOTIDE SEQUENCE [LARGE SCALE GENOMIC DNA]</scope>
    <source>
        <strain evidence="10">ZP60</strain>
        <plasmid evidence="9 10">unnamed1</plasmid>
    </source>
</reference>
<dbReference type="PANTHER" id="PTHR43744">
    <property type="entry name" value="ABC TRANSPORTER PERMEASE PROTEIN MG189-RELATED-RELATED"/>
    <property type="match status" value="1"/>
</dbReference>
<dbReference type="Proteomes" id="UP000297053">
    <property type="component" value="Plasmid unnamed1"/>
</dbReference>
<evidence type="ECO:0000313" key="9">
    <source>
        <dbReference type="EMBL" id="QCD67166.1"/>
    </source>
</evidence>
<dbReference type="GO" id="GO:0055085">
    <property type="term" value="P:transmembrane transport"/>
    <property type="evidence" value="ECO:0007669"/>
    <property type="project" value="InterPro"/>
</dbReference>
<evidence type="ECO:0000256" key="2">
    <source>
        <dbReference type="ARBA" id="ARBA00022448"/>
    </source>
</evidence>
<feature type="transmembrane region" description="Helical" evidence="7">
    <location>
        <begin position="117"/>
        <end position="140"/>
    </location>
</feature>
<dbReference type="PANTHER" id="PTHR43744:SF2">
    <property type="entry name" value="ARABINOOLIGOSACCHARIDES TRANSPORT SYSTEM PERMEASE PROTEIN ARAQ"/>
    <property type="match status" value="1"/>
</dbReference>
<reference evidence="9 10" key="1">
    <citation type="submission" date="2019-04" db="EMBL/GenBank/DDBJ databases">
        <title>Complete genome sequence of Arthrobacter sp. ZXY-2 associated with effective atrazine degradation and salt adaptation.</title>
        <authorList>
            <person name="Zhao X."/>
        </authorList>
    </citation>
    <scope>NUCLEOTIDE SEQUENCE [LARGE SCALE GENOMIC DNA]</scope>
    <source>
        <strain evidence="10">ZP60</strain>
        <plasmid evidence="9 10">unnamed1</plasmid>
    </source>
</reference>
<evidence type="ECO:0000256" key="5">
    <source>
        <dbReference type="ARBA" id="ARBA00022989"/>
    </source>
</evidence>
<organism evidence="9 10">
    <name type="scientific">Halomicrobium mukohataei</name>
    <dbReference type="NCBI Taxonomy" id="57705"/>
    <lineage>
        <taxon>Archaea</taxon>
        <taxon>Methanobacteriati</taxon>
        <taxon>Methanobacteriota</taxon>
        <taxon>Stenosarchaea group</taxon>
        <taxon>Halobacteria</taxon>
        <taxon>Halobacteriales</taxon>
        <taxon>Haloarculaceae</taxon>
        <taxon>Halomicrobium</taxon>
    </lineage>
</organism>
<dbReference type="EMBL" id="CP039376">
    <property type="protein sequence ID" value="QCD67166.1"/>
    <property type="molecule type" value="Genomic_DNA"/>
</dbReference>
<evidence type="ECO:0000256" key="1">
    <source>
        <dbReference type="ARBA" id="ARBA00004651"/>
    </source>
</evidence>
<evidence type="ECO:0000259" key="8">
    <source>
        <dbReference type="PROSITE" id="PS50928"/>
    </source>
</evidence>
<geneLocation type="plasmid" evidence="9">
    <name>unnamed1</name>
</geneLocation>